<dbReference type="EMBL" id="BLXT01002484">
    <property type="protein sequence ID" value="GFN94916.1"/>
    <property type="molecule type" value="Genomic_DNA"/>
</dbReference>
<reference evidence="1 2" key="1">
    <citation type="journal article" date="2021" name="Elife">
        <title>Chloroplast acquisition without the gene transfer in kleptoplastic sea slugs, Plakobranchus ocellatus.</title>
        <authorList>
            <person name="Maeda T."/>
            <person name="Takahashi S."/>
            <person name="Yoshida T."/>
            <person name="Shimamura S."/>
            <person name="Takaki Y."/>
            <person name="Nagai Y."/>
            <person name="Toyoda A."/>
            <person name="Suzuki Y."/>
            <person name="Arimoto A."/>
            <person name="Ishii H."/>
            <person name="Satoh N."/>
            <person name="Nishiyama T."/>
            <person name="Hasebe M."/>
            <person name="Maruyama T."/>
            <person name="Minagawa J."/>
            <person name="Obokata J."/>
            <person name="Shigenobu S."/>
        </authorList>
    </citation>
    <scope>NUCLEOTIDE SEQUENCE [LARGE SCALE GENOMIC DNA]</scope>
</reference>
<comment type="caution">
    <text evidence="1">The sequence shown here is derived from an EMBL/GenBank/DDBJ whole genome shotgun (WGS) entry which is preliminary data.</text>
</comment>
<dbReference type="AlphaFoldDB" id="A0AAV3ZK54"/>
<evidence type="ECO:0000313" key="2">
    <source>
        <dbReference type="Proteomes" id="UP000735302"/>
    </source>
</evidence>
<evidence type="ECO:0008006" key="3">
    <source>
        <dbReference type="Google" id="ProtNLM"/>
    </source>
</evidence>
<organism evidence="1 2">
    <name type="scientific">Plakobranchus ocellatus</name>
    <dbReference type="NCBI Taxonomy" id="259542"/>
    <lineage>
        <taxon>Eukaryota</taxon>
        <taxon>Metazoa</taxon>
        <taxon>Spiralia</taxon>
        <taxon>Lophotrochozoa</taxon>
        <taxon>Mollusca</taxon>
        <taxon>Gastropoda</taxon>
        <taxon>Heterobranchia</taxon>
        <taxon>Euthyneura</taxon>
        <taxon>Panpulmonata</taxon>
        <taxon>Sacoglossa</taxon>
        <taxon>Placobranchoidea</taxon>
        <taxon>Plakobranchidae</taxon>
        <taxon>Plakobranchus</taxon>
    </lineage>
</organism>
<accession>A0AAV3ZK54</accession>
<name>A0AAV3ZK54_9GAST</name>
<dbReference type="Proteomes" id="UP000735302">
    <property type="component" value="Unassembled WGS sequence"/>
</dbReference>
<gene>
    <name evidence="1" type="ORF">PoB_002142200</name>
</gene>
<proteinExistence type="predicted"/>
<sequence>MLKKREEKLFERLAIGLGSQLVSYANQRLKGLKFADCLVYRKVTFRAVVNVPHGDSSIVGVPDGGSVVVTLNLGSVRTRGRPKGDSFEEPADKRQIYNAKAIAKHQGQEYVHKANFADEVAAVEEQQHRIPFVRLIIRQSQKAPCVILYTEDHLNDVKIFCGHPLSGDSTVLGIDKTSNLGNVYVTVTVYECHLSVKRQRTDEFPILCRPILLHDNSDRETFLLFFHHLLGSLAGCAQCPVLGSDEEKALRQAMSFAFPKSPRLPCTQHLKKNFKHALADKVGMPQQQRQKLVSRFVHLLVLLPYLTVT</sequence>
<protein>
    <recommendedName>
        <fullName evidence="3">MULE transposase domain-containing protein</fullName>
    </recommendedName>
</protein>
<evidence type="ECO:0000313" key="1">
    <source>
        <dbReference type="EMBL" id="GFN94916.1"/>
    </source>
</evidence>
<keyword evidence="2" id="KW-1185">Reference proteome</keyword>